<reference evidence="7" key="1">
    <citation type="submission" date="2022-11" db="EMBL/GenBank/DDBJ databases">
        <title>Centuries of genome instability and evolution in soft-shell clam transmissible cancer (bioRxiv).</title>
        <authorList>
            <person name="Hart S.F.M."/>
            <person name="Yonemitsu M.A."/>
            <person name="Giersch R.M."/>
            <person name="Beal B.F."/>
            <person name="Arriagada G."/>
            <person name="Davis B.W."/>
            <person name="Ostrander E.A."/>
            <person name="Goff S.P."/>
            <person name="Metzger M.J."/>
        </authorList>
    </citation>
    <scope>NUCLEOTIDE SEQUENCE</scope>
    <source>
        <strain evidence="7">MELC-2E11</strain>
        <tissue evidence="7">Siphon/mantle</tissue>
    </source>
</reference>
<feature type="compositionally biased region" description="Polar residues" evidence="4">
    <location>
        <begin position="1"/>
        <end position="10"/>
    </location>
</feature>
<dbReference type="PANTHER" id="PTHR10742">
    <property type="entry name" value="FLAVIN MONOAMINE OXIDASE"/>
    <property type="match status" value="1"/>
</dbReference>
<feature type="domain" description="CW-type" evidence="6">
    <location>
        <begin position="342"/>
        <end position="397"/>
    </location>
</feature>
<dbReference type="Pfam" id="PF07496">
    <property type="entry name" value="zf-CW"/>
    <property type="match status" value="1"/>
</dbReference>
<dbReference type="InterPro" id="IPR011124">
    <property type="entry name" value="Znf_CW"/>
</dbReference>
<sequence length="1060" mass="120807">RQTPALQPTGPQECRHLTNNLPTHRQADTCLTTYRHTGRQTPALQPTGPQAGRLLPYNLPTHRQADTCLTTYRPTDRQTPALQPTGPQEGRHLPYNLETQRQADICLTTYRPTGRQTPALQPTGPHEGRHLPYNLPTHRQADTCLTTYRHTDRQTPALQPTDPQTGRHLPYNLPTHKQADTCLTTYRHTGRQTPALQATDPQEGRHLPYNLPTHRQADTCLTTYQPTGRQTGRQTFLPYTLPIHRKADRKADYYNLPTDNQAVRKMFARERKSSSLMKNDSCCGNGYTSRWYHITAGEHFCNECFEHFYRSHNVGYDIYANWKRLWSQYGNSDNGIKAYMCDQILPYWVQCNLCGKWRSVFRETEITTKFLKSYVCTKVLKHMSQEESCDTPEDFRVEMAKEIYFWPMHISCNQYLRNAVYAPYLRDFTQDSVGIKVRPYLQPFQYDSDSPALTFPPDHLSDEEQLYFPEFTGIYLRYYLMIRNTATYVTLELVMLHLNLRGLSRVWLTLHVERLLLYLTLKGHINVGILTPPKSASFIQDLEQEQKHPVVIVGGGIAGLTAARQLVNLGVQVQVIEAGPQLGGRAVDGEGSEFPSQAHMVIGCYNNPLVVMCKQTDIPVAELSESCVLLTESGEIIDDKIDKRMQFHFEAMLDINKQLCKDQEKDKSLLEQLLEFHMSNLEFACGSRLSEVSALHWDQNDDLPQFSGPPITINGNFEKILASLAEGIDIVKNCPVTSIDYTGDVITVTGGSQQFQASKVMLKFDRAFWEGKVRGGAMFGCVSTTTGERTMFDVFYDISQKGQAMLCTYISGERVEKIRGQTDQQVVDACVQCLKNMFKDVPAPTQFFISRWYERPNVGMSFSYIPVGAGADAFANMEREVSEKLFFAGEATSGQFPQTLTGAYMSGLREAEKIYRSLDVESKCIHTTLFDIVSVHVVVYIEFCKSVMIRSVVFIGGIINMPTYSVAHAALASRNYASIKQPNCFIYKKQCGLDVVQKLKAPKQQIMQIIYFLNRKKIYNYNIFFFIKRNPTINICPWHFICIFIILDVVTFISKFAALK</sequence>
<feature type="non-terminal residue" evidence="7">
    <location>
        <position position="1060"/>
    </location>
</feature>
<dbReference type="Proteomes" id="UP001164746">
    <property type="component" value="Chromosome 10"/>
</dbReference>
<dbReference type="PANTHER" id="PTHR10742:SF410">
    <property type="entry name" value="LYSINE-SPECIFIC HISTONE DEMETHYLASE 2"/>
    <property type="match status" value="1"/>
</dbReference>
<dbReference type="Pfam" id="PF13450">
    <property type="entry name" value="NAD_binding_8"/>
    <property type="match status" value="1"/>
</dbReference>
<keyword evidence="5" id="KW-0472">Membrane</keyword>
<evidence type="ECO:0000256" key="1">
    <source>
        <dbReference type="ARBA" id="ARBA00022723"/>
    </source>
</evidence>
<gene>
    <name evidence="7" type="ORF">MAR_032568</name>
</gene>
<keyword evidence="5" id="KW-0812">Transmembrane</keyword>
<keyword evidence="3" id="KW-0862">Zinc</keyword>
<name>A0ABY7FB09_MYAAR</name>
<dbReference type="PROSITE" id="PS51050">
    <property type="entry name" value="ZF_CW"/>
    <property type="match status" value="1"/>
</dbReference>
<evidence type="ECO:0000256" key="5">
    <source>
        <dbReference type="SAM" id="Phobius"/>
    </source>
</evidence>
<dbReference type="Gene3D" id="3.90.660.10">
    <property type="match status" value="1"/>
</dbReference>
<evidence type="ECO:0000313" key="8">
    <source>
        <dbReference type="Proteomes" id="UP001164746"/>
    </source>
</evidence>
<keyword evidence="2" id="KW-0863">Zinc-finger</keyword>
<feature type="transmembrane region" description="Helical" evidence="5">
    <location>
        <begin position="1038"/>
        <end position="1058"/>
    </location>
</feature>
<dbReference type="InterPro" id="IPR050281">
    <property type="entry name" value="Flavin_monoamine_oxidase"/>
</dbReference>
<dbReference type="InterPro" id="IPR002937">
    <property type="entry name" value="Amino_oxidase"/>
</dbReference>
<evidence type="ECO:0000256" key="3">
    <source>
        <dbReference type="ARBA" id="ARBA00022833"/>
    </source>
</evidence>
<evidence type="ECO:0000259" key="6">
    <source>
        <dbReference type="PROSITE" id="PS51050"/>
    </source>
</evidence>
<dbReference type="InterPro" id="IPR036188">
    <property type="entry name" value="FAD/NAD-bd_sf"/>
</dbReference>
<dbReference type="Gene3D" id="3.30.40.100">
    <property type="match status" value="1"/>
</dbReference>
<accession>A0ABY7FB09</accession>
<dbReference type="SUPFAM" id="SSF54373">
    <property type="entry name" value="FAD-linked reductases, C-terminal domain"/>
    <property type="match status" value="1"/>
</dbReference>
<keyword evidence="8" id="KW-1185">Reference proteome</keyword>
<evidence type="ECO:0000256" key="4">
    <source>
        <dbReference type="SAM" id="MobiDB-lite"/>
    </source>
</evidence>
<proteinExistence type="predicted"/>
<dbReference type="SUPFAM" id="SSF46689">
    <property type="entry name" value="Homeodomain-like"/>
    <property type="match status" value="1"/>
</dbReference>
<evidence type="ECO:0000313" key="7">
    <source>
        <dbReference type="EMBL" id="WAR17974.1"/>
    </source>
</evidence>
<dbReference type="SUPFAM" id="SSF51905">
    <property type="entry name" value="FAD/NAD(P)-binding domain"/>
    <property type="match status" value="1"/>
</dbReference>
<feature type="region of interest" description="Disordered" evidence="4">
    <location>
        <begin position="1"/>
        <end position="21"/>
    </location>
</feature>
<dbReference type="Gene3D" id="3.50.50.60">
    <property type="entry name" value="FAD/NAD(P)-binding domain"/>
    <property type="match status" value="2"/>
</dbReference>
<keyword evidence="1" id="KW-0479">Metal-binding</keyword>
<dbReference type="EMBL" id="CP111021">
    <property type="protein sequence ID" value="WAR17974.1"/>
    <property type="molecule type" value="Genomic_DNA"/>
</dbReference>
<evidence type="ECO:0000256" key="2">
    <source>
        <dbReference type="ARBA" id="ARBA00022771"/>
    </source>
</evidence>
<protein>
    <submittedName>
        <fullName evidence="7">KDM1B-like protein</fullName>
    </submittedName>
</protein>
<keyword evidence="5" id="KW-1133">Transmembrane helix</keyword>
<dbReference type="InterPro" id="IPR009057">
    <property type="entry name" value="Homeodomain-like_sf"/>
</dbReference>
<organism evidence="7 8">
    <name type="scientific">Mya arenaria</name>
    <name type="common">Soft-shell clam</name>
    <dbReference type="NCBI Taxonomy" id="6604"/>
    <lineage>
        <taxon>Eukaryota</taxon>
        <taxon>Metazoa</taxon>
        <taxon>Spiralia</taxon>
        <taxon>Lophotrochozoa</taxon>
        <taxon>Mollusca</taxon>
        <taxon>Bivalvia</taxon>
        <taxon>Autobranchia</taxon>
        <taxon>Heteroconchia</taxon>
        <taxon>Euheterodonta</taxon>
        <taxon>Imparidentia</taxon>
        <taxon>Neoheterodontei</taxon>
        <taxon>Myida</taxon>
        <taxon>Myoidea</taxon>
        <taxon>Myidae</taxon>
        <taxon>Mya</taxon>
    </lineage>
</organism>
<dbReference type="PRINTS" id="PR00420">
    <property type="entry name" value="RNGMNOXGNASE"/>
</dbReference>
<dbReference type="Pfam" id="PF01593">
    <property type="entry name" value="Amino_oxidase"/>
    <property type="match status" value="1"/>
</dbReference>